<dbReference type="Gene3D" id="3.40.190.10">
    <property type="entry name" value="Periplasmic binding protein-like II"/>
    <property type="match status" value="2"/>
</dbReference>
<sequence>MTFIKKSILFLSLISVVSCSAEETPSAPPISDITIDNFPIIDGSDSTDPLRTILMCKILGFNYKWERRPFTQEPGADIKMIVPEYTCSEDERIYLNTHCLKQSNTHMSFMNLIDDKVEMVIAARLISRDEKVYAEENGVTLIGKPIAKDALTFMVNPLNPVNNLSISQLQRIYTGEITNWKEVGGNDEEINPYVRNRNSGSQEKFETLVMDGLTIGDFPELQVGLTMMSPYYQLEEDKQGIGYSPFYYYSVIVDNGSTRAIGINGVEMTKENIISNTYPYTTEVYAAVRSDIDRNSTAYKLFEFLTTAEGQNIVNESGYVPLDKASSVRSIYGANDITLSTIYTDLQGISHKTRQKGIMIKTDVYRDGKKHSTKILAE</sequence>
<dbReference type="InterPro" id="IPR024370">
    <property type="entry name" value="PBP_domain"/>
</dbReference>
<gene>
    <name evidence="4" type="ORF">H8S67_00625</name>
</gene>
<comment type="caution">
    <text evidence="4">The sequence shown here is derived from an EMBL/GenBank/DDBJ whole genome shotgun (WGS) entry which is preliminary data.</text>
</comment>
<evidence type="ECO:0000313" key="4">
    <source>
        <dbReference type="EMBL" id="MBC5603183.1"/>
    </source>
</evidence>
<dbReference type="PANTHER" id="PTHR30570:SF1">
    <property type="entry name" value="PHOSPHATE-BINDING PROTEIN PSTS"/>
    <property type="match status" value="1"/>
</dbReference>
<evidence type="ECO:0000259" key="3">
    <source>
        <dbReference type="Pfam" id="PF12849"/>
    </source>
</evidence>
<evidence type="ECO:0000256" key="1">
    <source>
        <dbReference type="ARBA" id="ARBA00022729"/>
    </source>
</evidence>
<keyword evidence="1 2" id="KW-0732">Signal</keyword>
<keyword evidence="5" id="KW-1185">Reference proteome</keyword>
<organism evidence="4 5">
    <name type="scientific">Bacteroides difficilis</name>
    <dbReference type="NCBI Taxonomy" id="2763021"/>
    <lineage>
        <taxon>Bacteria</taxon>
        <taxon>Pseudomonadati</taxon>
        <taxon>Bacteroidota</taxon>
        <taxon>Bacteroidia</taxon>
        <taxon>Bacteroidales</taxon>
        <taxon>Bacteroidaceae</taxon>
        <taxon>Bacteroides</taxon>
    </lineage>
</organism>
<evidence type="ECO:0000256" key="2">
    <source>
        <dbReference type="SAM" id="SignalP"/>
    </source>
</evidence>
<feature type="chain" id="PRO_5045795340" evidence="2">
    <location>
        <begin position="22"/>
        <end position="378"/>
    </location>
</feature>
<dbReference type="PROSITE" id="PS51257">
    <property type="entry name" value="PROKAR_LIPOPROTEIN"/>
    <property type="match status" value="1"/>
</dbReference>
<dbReference type="InterPro" id="IPR050811">
    <property type="entry name" value="Phosphate_ABC_transporter"/>
</dbReference>
<dbReference type="RefSeq" id="WP_186966046.1">
    <property type="nucleotide sequence ID" value="NZ_JACOOE010000001.1"/>
</dbReference>
<name>A0ABR7C646_9BACE</name>
<dbReference type="SUPFAM" id="SSF53850">
    <property type="entry name" value="Periplasmic binding protein-like II"/>
    <property type="match status" value="1"/>
</dbReference>
<feature type="signal peptide" evidence="2">
    <location>
        <begin position="1"/>
        <end position="21"/>
    </location>
</feature>
<reference evidence="4 5" key="1">
    <citation type="submission" date="2020-08" db="EMBL/GenBank/DDBJ databases">
        <title>Genome public.</title>
        <authorList>
            <person name="Liu C."/>
            <person name="Sun Q."/>
        </authorList>
    </citation>
    <scope>NUCLEOTIDE SEQUENCE [LARGE SCALE GENOMIC DNA]</scope>
    <source>
        <strain evidence="4 5">M27</strain>
    </source>
</reference>
<dbReference type="PANTHER" id="PTHR30570">
    <property type="entry name" value="PERIPLASMIC PHOSPHATE BINDING COMPONENT OF PHOSPHATE ABC TRANSPORTER"/>
    <property type="match status" value="1"/>
</dbReference>
<dbReference type="Proteomes" id="UP000600600">
    <property type="component" value="Unassembled WGS sequence"/>
</dbReference>
<protein>
    <submittedName>
        <fullName evidence="4">Substrate-binding domain-containing protein</fullName>
    </submittedName>
</protein>
<dbReference type="EMBL" id="JACOOE010000001">
    <property type="protein sequence ID" value="MBC5603183.1"/>
    <property type="molecule type" value="Genomic_DNA"/>
</dbReference>
<evidence type="ECO:0000313" key="5">
    <source>
        <dbReference type="Proteomes" id="UP000600600"/>
    </source>
</evidence>
<accession>A0ABR7C646</accession>
<dbReference type="Pfam" id="PF12849">
    <property type="entry name" value="PBP_like_2"/>
    <property type="match status" value="1"/>
</dbReference>
<feature type="domain" description="PBP" evidence="3">
    <location>
        <begin position="111"/>
        <end position="291"/>
    </location>
</feature>
<proteinExistence type="predicted"/>